<dbReference type="Proteomes" id="UP001596139">
    <property type="component" value="Unassembled WGS sequence"/>
</dbReference>
<evidence type="ECO:0000313" key="3">
    <source>
        <dbReference type="Proteomes" id="UP001596139"/>
    </source>
</evidence>
<sequence length="171" mass="19246">MTTHTCLDRLSHIRGFCEYPVLRPLTRRSLHLRREISIAFCSPGLVQENLQIPQTEFHHQEAGMSVDRISEEDLTGLIQKLNSLEPHLSENERGALSAVFQAAGRYYAESSLSQSDSMGSRIKRTKGVSQTSGYDEIFKIYEPVRRRSTPEKTKDPEAGAAQEKNEEPPSG</sequence>
<feature type="region of interest" description="Disordered" evidence="1">
    <location>
        <begin position="111"/>
        <end position="171"/>
    </location>
</feature>
<proteinExistence type="predicted"/>
<keyword evidence="3" id="KW-1185">Reference proteome</keyword>
<dbReference type="EMBL" id="JBHSPX010000004">
    <property type="protein sequence ID" value="MFC6063741.1"/>
    <property type="molecule type" value="Genomic_DNA"/>
</dbReference>
<comment type="caution">
    <text evidence="2">The sequence shown here is derived from an EMBL/GenBank/DDBJ whole genome shotgun (WGS) entry which is preliminary data.</text>
</comment>
<evidence type="ECO:0000313" key="2">
    <source>
        <dbReference type="EMBL" id="MFC6063741.1"/>
    </source>
</evidence>
<name>A0ABW1MIY4_9ACTN</name>
<organism evidence="2 3">
    <name type="scientific">Streptomyces ochraceiscleroticus</name>
    <dbReference type="NCBI Taxonomy" id="47761"/>
    <lineage>
        <taxon>Bacteria</taxon>
        <taxon>Bacillati</taxon>
        <taxon>Actinomycetota</taxon>
        <taxon>Actinomycetes</taxon>
        <taxon>Kitasatosporales</taxon>
        <taxon>Streptomycetaceae</taxon>
        <taxon>Streptomyces</taxon>
    </lineage>
</organism>
<dbReference type="RefSeq" id="WP_157848908.1">
    <property type="nucleotide sequence ID" value="NZ_JBHSPX010000004.1"/>
</dbReference>
<reference evidence="3" key="1">
    <citation type="journal article" date="2019" name="Int. J. Syst. Evol. Microbiol.">
        <title>The Global Catalogue of Microorganisms (GCM) 10K type strain sequencing project: providing services to taxonomists for standard genome sequencing and annotation.</title>
        <authorList>
            <consortium name="The Broad Institute Genomics Platform"/>
            <consortium name="The Broad Institute Genome Sequencing Center for Infectious Disease"/>
            <person name="Wu L."/>
            <person name="Ma J."/>
        </authorList>
    </citation>
    <scope>NUCLEOTIDE SEQUENCE [LARGE SCALE GENOMIC DNA]</scope>
    <source>
        <strain evidence="3">CGMCC 1.15180</strain>
    </source>
</reference>
<gene>
    <name evidence="2" type="ORF">ACFP4F_14380</name>
</gene>
<accession>A0ABW1MIY4</accession>
<feature type="compositionally biased region" description="Basic and acidic residues" evidence="1">
    <location>
        <begin position="136"/>
        <end position="171"/>
    </location>
</feature>
<protein>
    <submittedName>
        <fullName evidence="2">Uncharacterized protein</fullName>
    </submittedName>
</protein>
<evidence type="ECO:0000256" key="1">
    <source>
        <dbReference type="SAM" id="MobiDB-lite"/>
    </source>
</evidence>